<dbReference type="PANTHER" id="PTHR42813:SF2">
    <property type="entry name" value="DEHYDROGENASE, ZINC-CONTAINING, PUTATIVE (AFU_ORTHOLOGUE AFUA_2G02810)-RELATED"/>
    <property type="match status" value="1"/>
</dbReference>
<feature type="domain" description="Alcohol dehydrogenase-like C-terminal" evidence="7">
    <location>
        <begin position="217"/>
        <end position="290"/>
    </location>
</feature>
<comment type="cofactor">
    <cofactor evidence="1 5">
        <name>Zn(2+)</name>
        <dbReference type="ChEBI" id="CHEBI:29105"/>
    </cofactor>
</comment>
<dbReference type="PANTHER" id="PTHR42813">
    <property type="entry name" value="ZINC-TYPE ALCOHOL DEHYDROGENASE-LIKE"/>
    <property type="match status" value="1"/>
</dbReference>
<dbReference type="RefSeq" id="WP_109773585.1">
    <property type="nucleotide sequence ID" value="NZ_QGDQ01000006.1"/>
</dbReference>
<gene>
    <name evidence="9" type="ORF">BXY45_106111</name>
</gene>
<dbReference type="InterPro" id="IPR036291">
    <property type="entry name" value="NAD(P)-bd_dom_sf"/>
</dbReference>
<keyword evidence="10" id="KW-1185">Reference proteome</keyword>
<feature type="domain" description="Alcohol dehydrogenase-like N-terminal" evidence="8">
    <location>
        <begin position="25"/>
        <end position="145"/>
    </location>
</feature>
<evidence type="ECO:0000256" key="4">
    <source>
        <dbReference type="ARBA" id="ARBA00023002"/>
    </source>
</evidence>
<evidence type="ECO:0000259" key="7">
    <source>
        <dbReference type="Pfam" id="PF00107"/>
    </source>
</evidence>
<evidence type="ECO:0000256" key="6">
    <source>
        <dbReference type="SAM" id="MobiDB-lite"/>
    </source>
</evidence>
<organism evidence="9 10">
    <name type="scientific">Quadrisphaera granulorum</name>
    <dbReference type="NCBI Taxonomy" id="317664"/>
    <lineage>
        <taxon>Bacteria</taxon>
        <taxon>Bacillati</taxon>
        <taxon>Actinomycetota</taxon>
        <taxon>Actinomycetes</taxon>
        <taxon>Kineosporiales</taxon>
        <taxon>Kineosporiaceae</taxon>
        <taxon>Quadrisphaera</taxon>
    </lineage>
</organism>
<dbReference type="InterPro" id="IPR013154">
    <property type="entry name" value="ADH-like_N"/>
</dbReference>
<dbReference type="Pfam" id="PF08240">
    <property type="entry name" value="ADH_N"/>
    <property type="match status" value="1"/>
</dbReference>
<dbReference type="Gene3D" id="3.40.50.720">
    <property type="entry name" value="NAD(P)-binding Rossmann-like Domain"/>
    <property type="match status" value="2"/>
</dbReference>
<comment type="caution">
    <text evidence="9">The sequence shown here is derived from an EMBL/GenBank/DDBJ whole genome shotgun (WGS) entry which is preliminary data.</text>
</comment>
<dbReference type="Gene3D" id="3.90.180.10">
    <property type="entry name" value="Medium-chain alcohol dehydrogenases, catalytic domain"/>
    <property type="match status" value="2"/>
</dbReference>
<reference evidence="9 10" key="1">
    <citation type="submission" date="2018-03" db="EMBL/GenBank/DDBJ databases">
        <title>Genomic Encyclopedia of Archaeal and Bacterial Type Strains, Phase II (KMG-II): from individual species to whole genera.</title>
        <authorList>
            <person name="Goeker M."/>
        </authorList>
    </citation>
    <scope>NUCLEOTIDE SEQUENCE [LARGE SCALE GENOMIC DNA]</scope>
    <source>
        <strain evidence="9 10">DSM 44889</strain>
    </source>
</reference>
<name>A0A316ABN6_9ACTN</name>
<dbReference type="SUPFAM" id="SSF51735">
    <property type="entry name" value="NAD(P)-binding Rossmann-fold domains"/>
    <property type="match status" value="1"/>
</dbReference>
<evidence type="ECO:0000313" key="10">
    <source>
        <dbReference type="Proteomes" id="UP000245469"/>
    </source>
</evidence>
<evidence type="ECO:0000256" key="2">
    <source>
        <dbReference type="ARBA" id="ARBA00022723"/>
    </source>
</evidence>
<evidence type="ECO:0000256" key="3">
    <source>
        <dbReference type="ARBA" id="ARBA00022833"/>
    </source>
</evidence>
<evidence type="ECO:0000256" key="5">
    <source>
        <dbReference type="RuleBase" id="RU361277"/>
    </source>
</evidence>
<dbReference type="SUPFAM" id="SSF50129">
    <property type="entry name" value="GroES-like"/>
    <property type="match status" value="1"/>
</dbReference>
<evidence type="ECO:0000313" key="9">
    <source>
        <dbReference type="EMBL" id="PWJ54668.1"/>
    </source>
</evidence>
<dbReference type="GO" id="GO:0008270">
    <property type="term" value="F:zinc ion binding"/>
    <property type="evidence" value="ECO:0007669"/>
    <property type="project" value="InterPro"/>
</dbReference>
<dbReference type="InterPro" id="IPR011032">
    <property type="entry name" value="GroES-like_sf"/>
</dbReference>
<proteinExistence type="inferred from homology"/>
<dbReference type="Pfam" id="PF00107">
    <property type="entry name" value="ADH_zinc_N"/>
    <property type="match status" value="1"/>
</dbReference>
<dbReference type="PROSITE" id="PS00059">
    <property type="entry name" value="ADH_ZINC"/>
    <property type="match status" value="1"/>
</dbReference>
<protein>
    <submittedName>
        <fullName evidence="9">Threonine dehydrogenase-like Zn-dependent dehydrogenase</fullName>
    </submittedName>
</protein>
<dbReference type="AlphaFoldDB" id="A0A316ABN6"/>
<keyword evidence="4" id="KW-0560">Oxidoreductase</keyword>
<evidence type="ECO:0000256" key="1">
    <source>
        <dbReference type="ARBA" id="ARBA00001947"/>
    </source>
</evidence>
<dbReference type="OrthoDB" id="241504at2"/>
<feature type="region of interest" description="Disordered" evidence="6">
    <location>
        <begin position="178"/>
        <end position="199"/>
    </location>
</feature>
<dbReference type="EMBL" id="QGDQ01000006">
    <property type="protein sequence ID" value="PWJ54668.1"/>
    <property type="molecule type" value="Genomic_DNA"/>
</dbReference>
<sequence length="423" mass="44871">MRALTWQGKRKVSVETVPDPKIEEPTDAVVRITASGLCGSDLHLYEVMGPFLDPGDVLGHEPMGVVEEVGPDVTHLRPGDRVVVPFNISCGRCPMCRSGLQSQCETTQNRDTGFGASLFGYTKLYGQVPGGQAEYLRVPQAHYGPIKVPDDVPDERYLYLSDVLPTAWQAVRYAGVTGGPSASSTGTTGTTGTTTGSAAASSWTPVVDSLVVLGLGPIGDMCTRIARHLGVSTVIGIDPVPERRARAQARGTTVIDPTSLDDSSDLVGAVRDLTAGRGADAVIDAVGMEAHGSAAKAAHTFVGFLPDAVAEKMMRTMGVDRLTALHSAVDLVRRGGTISLSGVYGGAADPMPMLYMFDRQLQLRMGQANVHRWVPEILPLLGDDDPLGVEGFATHHVPLDDAPAAYETFQKKQDGAVKIVFHS</sequence>
<comment type="similarity">
    <text evidence="5">Belongs to the zinc-containing alcohol dehydrogenase family.</text>
</comment>
<feature type="compositionally biased region" description="Low complexity" evidence="6">
    <location>
        <begin position="179"/>
        <end position="199"/>
    </location>
</feature>
<dbReference type="InterPro" id="IPR013149">
    <property type="entry name" value="ADH-like_C"/>
</dbReference>
<keyword evidence="3 5" id="KW-0862">Zinc</keyword>
<dbReference type="InterPro" id="IPR002328">
    <property type="entry name" value="ADH_Zn_CS"/>
</dbReference>
<keyword evidence="2 5" id="KW-0479">Metal-binding</keyword>
<dbReference type="GO" id="GO:0016491">
    <property type="term" value="F:oxidoreductase activity"/>
    <property type="evidence" value="ECO:0007669"/>
    <property type="project" value="UniProtKB-KW"/>
</dbReference>
<evidence type="ECO:0000259" key="8">
    <source>
        <dbReference type="Pfam" id="PF08240"/>
    </source>
</evidence>
<accession>A0A316ABN6</accession>
<dbReference type="Proteomes" id="UP000245469">
    <property type="component" value="Unassembled WGS sequence"/>
</dbReference>